<evidence type="ECO:0000256" key="1">
    <source>
        <dbReference type="SAM" id="MobiDB-lite"/>
    </source>
</evidence>
<reference evidence="2" key="1">
    <citation type="submission" date="2024-01" db="EMBL/GenBank/DDBJ databases">
        <authorList>
            <person name="Webb A."/>
        </authorList>
    </citation>
    <scope>NUCLEOTIDE SEQUENCE</scope>
    <source>
        <strain evidence="2">Pm1</strain>
    </source>
</reference>
<accession>A0AAV1UDX5</accession>
<sequence length="102" mass="11193">MPLWHSGPGRQLRPRRSLEGILRLPAPPALPRVRPHNRPHTREAVGLGKVAPRLYAAQRRGVCGDCLYLSPWLCLVWPCPQAGGPRAGRRGPSRPGKEGNLA</sequence>
<feature type="region of interest" description="Disordered" evidence="1">
    <location>
        <begin position="26"/>
        <end position="45"/>
    </location>
</feature>
<comment type="caution">
    <text evidence="2">The sequence shown here is derived from an EMBL/GenBank/DDBJ whole genome shotgun (WGS) entry which is preliminary data.</text>
</comment>
<feature type="region of interest" description="Disordered" evidence="1">
    <location>
        <begin position="83"/>
        <end position="102"/>
    </location>
</feature>
<name>A0AAV1UDX5_9STRA</name>
<evidence type="ECO:0000313" key="2">
    <source>
        <dbReference type="EMBL" id="CAK7931832.1"/>
    </source>
</evidence>
<dbReference type="AlphaFoldDB" id="A0AAV1UDX5"/>
<protein>
    <submittedName>
        <fullName evidence="2">Uncharacterized protein</fullName>
    </submittedName>
</protein>
<gene>
    <name evidence="2" type="ORF">PM001_LOCUS16982</name>
</gene>
<evidence type="ECO:0000313" key="3">
    <source>
        <dbReference type="Proteomes" id="UP001162060"/>
    </source>
</evidence>
<dbReference type="EMBL" id="CAKLBY020000187">
    <property type="protein sequence ID" value="CAK7931832.1"/>
    <property type="molecule type" value="Genomic_DNA"/>
</dbReference>
<organism evidence="2 3">
    <name type="scientific">Peronospora matthiolae</name>
    <dbReference type="NCBI Taxonomy" id="2874970"/>
    <lineage>
        <taxon>Eukaryota</taxon>
        <taxon>Sar</taxon>
        <taxon>Stramenopiles</taxon>
        <taxon>Oomycota</taxon>
        <taxon>Peronosporomycetes</taxon>
        <taxon>Peronosporales</taxon>
        <taxon>Peronosporaceae</taxon>
        <taxon>Peronospora</taxon>
    </lineage>
</organism>
<dbReference type="Proteomes" id="UP001162060">
    <property type="component" value="Unassembled WGS sequence"/>
</dbReference>
<proteinExistence type="predicted"/>